<proteinExistence type="inferred from homology"/>
<keyword evidence="3 7" id="KW-0645">Protease</keyword>
<comment type="similarity">
    <text evidence="1 6">Belongs to the peptidase S14 family.</text>
</comment>
<reference evidence="7 8" key="1">
    <citation type="submission" date="2021-02" db="EMBL/GenBank/DDBJ databases">
        <title>Paenibacillus tianjinensis sp. nov.</title>
        <authorList>
            <person name="Liu H."/>
        </authorList>
    </citation>
    <scope>NUCLEOTIDE SEQUENCE [LARGE SCALE GENOMIC DNA]</scope>
    <source>
        <strain evidence="7 8">TB2019</strain>
    </source>
</reference>
<accession>A0ABX7L852</accession>
<evidence type="ECO:0000256" key="6">
    <source>
        <dbReference type="RuleBase" id="RU003567"/>
    </source>
</evidence>
<dbReference type="PANTHER" id="PTHR10381">
    <property type="entry name" value="ATP-DEPENDENT CLP PROTEASE PROTEOLYTIC SUBUNIT"/>
    <property type="match status" value="1"/>
</dbReference>
<evidence type="ECO:0000256" key="4">
    <source>
        <dbReference type="ARBA" id="ARBA00022801"/>
    </source>
</evidence>
<dbReference type="SUPFAM" id="SSF52096">
    <property type="entry name" value="ClpP/crotonase"/>
    <property type="match status" value="1"/>
</dbReference>
<dbReference type="GO" id="GO:0006508">
    <property type="term" value="P:proteolysis"/>
    <property type="evidence" value="ECO:0007669"/>
    <property type="project" value="UniProtKB-KW"/>
</dbReference>
<evidence type="ECO:0000256" key="3">
    <source>
        <dbReference type="ARBA" id="ARBA00022670"/>
    </source>
</evidence>
<dbReference type="InterPro" id="IPR001907">
    <property type="entry name" value="ClpP"/>
</dbReference>
<dbReference type="Pfam" id="PF00574">
    <property type="entry name" value="CLP_protease"/>
    <property type="match status" value="1"/>
</dbReference>
<dbReference type="Proteomes" id="UP000663452">
    <property type="component" value="Chromosome"/>
</dbReference>
<dbReference type="PRINTS" id="PR00127">
    <property type="entry name" value="CLPPROTEASEP"/>
</dbReference>
<keyword evidence="8" id="KW-1185">Reference proteome</keyword>
<protein>
    <recommendedName>
        <fullName evidence="6">ATP-dependent Clp protease proteolytic subunit</fullName>
    </recommendedName>
</protein>
<dbReference type="RefSeq" id="WP_206101159.1">
    <property type="nucleotide sequence ID" value="NZ_CP070969.1"/>
</dbReference>
<dbReference type="InterPro" id="IPR023562">
    <property type="entry name" value="ClpP/TepA"/>
</dbReference>
<dbReference type="PANTHER" id="PTHR10381:SF70">
    <property type="entry name" value="ATP-DEPENDENT CLP PROTEASE PROTEOLYTIC SUBUNIT"/>
    <property type="match status" value="1"/>
</dbReference>
<evidence type="ECO:0000313" key="7">
    <source>
        <dbReference type="EMBL" id="QSF43526.1"/>
    </source>
</evidence>
<evidence type="ECO:0000256" key="1">
    <source>
        <dbReference type="ARBA" id="ARBA00007039"/>
    </source>
</evidence>
<evidence type="ECO:0000256" key="5">
    <source>
        <dbReference type="ARBA" id="ARBA00022825"/>
    </source>
</evidence>
<dbReference type="InterPro" id="IPR029045">
    <property type="entry name" value="ClpP/crotonase-like_dom_sf"/>
</dbReference>
<evidence type="ECO:0000313" key="8">
    <source>
        <dbReference type="Proteomes" id="UP000663452"/>
    </source>
</evidence>
<evidence type="ECO:0000256" key="2">
    <source>
        <dbReference type="ARBA" id="ARBA00022490"/>
    </source>
</evidence>
<dbReference type="Gene3D" id="3.90.226.10">
    <property type="entry name" value="2-enoyl-CoA Hydratase, Chain A, domain 1"/>
    <property type="match status" value="1"/>
</dbReference>
<dbReference type="GO" id="GO:0008233">
    <property type="term" value="F:peptidase activity"/>
    <property type="evidence" value="ECO:0007669"/>
    <property type="project" value="UniProtKB-KW"/>
</dbReference>
<name>A0ABX7L852_9BACL</name>
<keyword evidence="2" id="KW-0963">Cytoplasm</keyword>
<keyword evidence="4" id="KW-0378">Hydrolase</keyword>
<keyword evidence="5" id="KW-0720">Serine protease</keyword>
<sequence>MCDKCENKEDKYEKLPFSILDFGEYVFFKALEDRQIILNDEVGDYLLERVAFQIIKWNKEDKNIPLADRKEIEIILNSPGGDVYLGMALCSVIEKSDTPIAITVIGNAASMGALILVSGAKHGKRRAYEFSNVLFHDGSTVLFGSSNKVKDHVKFQEEKDEQVKNFILRNSKITEDKYKDMADREWWMTAKTALEFGVIDEII</sequence>
<organism evidence="7 8">
    <name type="scientific">Paenibacillus tianjinensis</name>
    <dbReference type="NCBI Taxonomy" id="2810347"/>
    <lineage>
        <taxon>Bacteria</taxon>
        <taxon>Bacillati</taxon>
        <taxon>Bacillota</taxon>
        <taxon>Bacilli</taxon>
        <taxon>Bacillales</taxon>
        <taxon>Paenibacillaceae</taxon>
        <taxon>Paenibacillus</taxon>
    </lineage>
</organism>
<gene>
    <name evidence="7" type="ORF">JRJ22_19885</name>
</gene>
<dbReference type="EMBL" id="CP070969">
    <property type="protein sequence ID" value="QSF43526.1"/>
    <property type="molecule type" value="Genomic_DNA"/>
</dbReference>